<dbReference type="Pfam" id="PF26191">
    <property type="entry name" value="RING-HC_RBR_RNF216"/>
    <property type="match status" value="1"/>
</dbReference>
<dbReference type="Pfam" id="PF26112">
    <property type="entry name" value="UBA_RNF216"/>
    <property type="match status" value="1"/>
</dbReference>
<dbReference type="EMBL" id="JAJTJA010000013">
    <property type="protein sequence ID" value="KAH8690880.1"/>
    <property type="molecule type" value="Genomic_DNA"/>
</dbReference>
<evidence type="ECO:0000256" key="7">
    <source>
        <dbReference type="ARBA" id="ARBA00022833"/>
    </source>
</evidence>
<keyword evidence="4" id="KW-0677">Repeat</keyword>
<dbReference type="CDD" id="cd16630">
    <property type="entry name" value="RING-HC_RBR_RNF216"/>
    <property type="match status" value="1"/>
</dbReference>
<organism evidence="11 12">
    <name type="scientific">Talaromyces proteolyticus</name>
    <dbReference type="NCBI Taxonomy" id="1131652"/>
    <lineage>
        <taxon>Eukaryota</taxon>
        <taxon>Fungi</taxon>
        <taxon>Dikarya</taxon>
        <taxon>Ascomycota</taxon>
        <taxon>Pezizomycotina</taxon>
        <taxon>Eurotiomycetes</taxon>
        <taxon>Eurotiomycetidae</taxon>
        <taxon>Eurotiales</taxon>
        <taxon>Trichocomaceae</taxon>
        <taxon>Talaromyces</taxon>
        <taxon>Talaromyces sect. Bacilispori</taxon>
    </lineage>
</organism>
<evidence type="ECO:0000313" key="12">
    <source>
        <dbReference type="Proteomes" id="UP001201262"/>
    </source>
</evidence>
<dbReference type="PANTHER" id="PTHR22770:SF42">
    <property type="entry name" value="FINGER PROTEIN (ZIN), PUTATIVE (AFU_ORTHOLOGUE AFUA_4G03910)-RELATED"/>
    <property type="match status" value="1"/>
</dbReference>
<dbReference type="AlphaFoldDB" id="A0AAD4PW01"/>
<dbReference type="GeneID" id="70247645"/>
<dbReference type="SUPFAM" id="SSF57850">
    <property type="entry name" value="RING/U-box"/>
    <property type="match status" value="1"/>
</dbReference>
<feature type="compositionally biased region" description="Low complexity" evidence="8">
    <location>
        <begin position="76"/>
        <end position="87"/>
    </location>
</feature>
<evidence type="ECO:0000256" key="4">
    <source>
        <dbReference type="ARBA" id="ARBA00022737"/>
    </source>
</evidence>
<keyword evidence="9" id="KW-0812">Transmembrane</keyword>
<keyword evidence="9" id="KW-1133">Transmembrane helix</keyword>
<keyword evidence="12" id="KW-1185">Reference proteome</keyword>
<dbReference type="InterPro" id="IPR047546">
    <property type="entry name" value="Rcat_RBR_RNF216"/>
</dbReference>
<evidence type="ECO:0000313" key="11">
    <source>
        <dbReference type="EMBL" id="KAH8690880.1"/>
    </source>
</evidence>
<dbReference type="PROSITE" id="PS51873">
    <property type="entry name" value="TRIAD"/>
    <property type="match status" value="1"/>
</dbReference>
<gene>
    <name evidence="11" type="ORF">BGW36DRAFT_389518</name>
</gene>
<keyword evidence="3" id="KW-0479">Metal-binding</keyword>
<dbReference type="Pfam" id="PF26200">
    <property type="entry name" value="Rcat_RNF216"/>
    <property type="match status" value="2"/>
</dbReference>
<feature type="transmembrane region" description="Helical" evidence="9">
    <location>
        <begin position="476"/>
        <end position="500"/>
    </location>
</feature>
<keyword evidence="7" id="KW-0862">Zinc</keyword>
<feature type="compositionally biased region" description="Low complexity" evidence="8">
    <location>
        <begin position="696"/>
        <end position="712"/>
    </location>
</feature>
<feature type="region of interest" description="Disordered" evidence="8">
    <location>
        <begin position="612"/>
        <end position="634"/>
    </location>
</feature>
<dbReference type="InterPro" id="IPR047544">
    <property type="entry name" value="RING-HC_RBR_RNF216"/>
</dbReference>
<accession>A0AAD4PW01</accession>
<dbReference type="InterPro" id="IPR058758">
    <property type="entry name" value="UBA_RNF216"/>
</dbReference>
<dbReference type="GO" id="GO:0008270">
    <property type="term" value="F:zinc ion binding"/>
    <property type="evidence" value="ECO:0007669"/>
    <property type="project" value="UniProtKB-KW"/>
</dbReference>
<feature type="compositionally biased region" description="Basic and acidic residues" evidence="8">
    <location>
        <begin position="65"/>
        <end position="75"/>
    </location>
</feature>
<dbReference type="CDD" id="cd20353">
    <property type="entry name" value="Rcat_RBR_RNF216"/>
    <property type="match status" value="1"/>
</dbReference>
<feature type="compositionally biased region" description="Basic and acidic residues" evidence="8">
    <location>
        <begin position="18"/>
        <end position="33"/>
    </location>
</feature>
<evidence type="ECO:0000256" key="9">
    <source>
        <dbReference type="SAM" id="Phobius"/>
    </source>
</evidence>
<dbReference type="Proteomes" id="UP001201262">
    <property type="component" value="Unassembled WGS sequence"/>
</dbReference>
<protein>
    <recommendedName>
        <fullName evidence="10">RING-type domain-containing protein</fullName>
    </recommendedName>
</protein>
<evidence type="ECO:0000256" key="6">
    <source>
        <dbReference type="ARBA" id="ARBA00022786"/>
    </source>
</evidence>
<feature type="region of interest" description="Disordered" evidence="8">
    <location>
        <begin position="1"/>
        <end position="98"/>
    </location>
</feature>
<feature type="compositionally biased region" description="Polar residues" evidence="8">
    <location>
        <begin position="34"/>
        <end position="44"/>
    </location>
</feature>
<dbReference type="Gene3D" id="1.20.120.1750">
    <property type="match status" value="1"/>
</dbReference>
<feature type="domain" description="RING-type" evidence="10">
    <location>
        <begin position="333"/>
        <end position="624"/>
    </location>
</feature>
<name>A0AAD4PW01_9EURO</name>
<comment type="caution">
    <text evidence="11">The sequence shown here is derived from an EMBL/GenBank/DDBJ whole genome shotgun (WGS) entry which is preliminary data.</text>
</comment>
<evidence type="ECO:0000256" key="5">
    <source>
        <dbReference type="ARBA" id="ARBA00022771"/>
    </source>
</evidence>
<evidence type="ECO:0000259" key="10">
    <source>
        <dbReference type="PROSITE" id="PS51873"/>
    </source>
</evidence>
<feature type="region of interest" description="Disordered" evidence="8">
    <location>
        <begin position="683"/>
        <end position="726"/>
    </location>
</feature>
<keyword evidence="5" id="KW-0863">Zinc-finger</keyword>
<evidence type="ECO:0000256" key="2">
    <source>
        <dbReference type="ARBA" id="ARBA00022679"/>
    </source>
</evidence>
<evidence type="ECO:0000256" key="1">
    <source>
        <dbReference type="ARBA" id="ARBA00004906"/>
    </source>
</evidence>
<evidence type="ECO:0000256" key="8">
    <source>
        <dbReference type="SAM" id="MobiDB-lite"/>
    </source>
</evidence>
<reference evidence="11" key="1">
    <citation type="submission" date="2021-12" db="EMBL/GenBank/DDBJ databases">
        <title>Convergent genome expansion in fungi linked to evolution of root-endophyte symbiosis.</title>
        <authorList>
            <consortium name="DOE Joint Genome Institute"/>
            <person name="Ke Y.-H."/>
            <person name="Bonito G."/>
            <person name="Liao H.-L."/>
            <person name="Looney B."/>
            <person name="Rojas-Flechas A."/>
            <person name="Nash J."/>
            <person name="Hameed K."/>
            <person name="Schadt C."/>
            <person name="Martin F."/>
            <person name="Crous P.W."/>
            <person name="Miettinen O."/>
            <person name="Magnuson J.K."/>
            <person name="Labbe J."/>
            <person name="Jacobson D."/>
            <person name="Doktycz M.J."/>
            <person name="Veneault-Fourrey C."/>
            <person name="Kuo A."/>
            <person name="Mondo S."/>
            <person name="Calhoun S."/>
            <person name="Riley R."/>
            <person name="Ohm R."/>
            <person name="LaButti K."/>
            <person name="Andreopoulos B."/>
            <person name="Pangilinan J."/>
            <person name="Nolan M."/>
            <person name="Tritt A."/>
            <person name="Clum A."/>
            <person name="Lipzen A."/>
            <person name="Daum C."/>
            <person name="Barry K."/>
            <person name="Grigoriev I.V."/>
            <person name="Vilgalys R."/>
        </authorList>
    </citation>
    <scope>NUCLEOTIDE SEQUENCE</scope>
    <source>
        <strain evidence="11">PMI_201</strain>
    </source>
</reference>
<evidence type="ECO:0000256" key="3">
    <source>
        <dbReference type="ARBA" id="ARBA00022723"/>
    </source>
</evidence>
<sequence>MVTNLPIIRRGSPLRNKGAREKAAAARDDKDHAGSTSQQTSATINEALRNNPFGTSLRARAADGMGERHAEKRTVSSDSLDNNNNSSGREDVLSQVPADTRVFDREAEERAQELDELNKSLRVLAHLFPDIRVEVFRELLMRFDGESRLHVCVEQLLRHKKQWVQGRWKLQNDSGGEGCQSDGNEGGDGVALEELFRSDQYRNAVKAVLCKEFSGLSRSAIEAVLAEVNFSYSRARPTLRDLSRKGWRATLSSLNPFKRKKDNKDDNPLVVWDKTAGGNLLPRLKKTGSDELDGEVHGALIAPLLLEQKETQEFQDFQLALQLNENEAKMENALYECQCCLDDVAFEQISTCSSHGHVICFSCIRRTMHEALFGQGWDNSVDSARSTLKCVAPVSHGVCDGYLSPALTKQAILLEKAGSETFLKFEERVASEAILKSKLKLVRCPFCAYAEVDPVFHPPSQTLLWQFRRGNLLSTILTTIFLLDLIPLLVIPLVILCLFYPDTIAAIFRTSLQNMGLRSRNKRFLCKNPSCQRTSCMTCQKTWRDPHSCEEPLQQSLRTTVEAARTAAIKRTCPRCNLSFVKSSGCNKLTCVCGYSMCYLCRKALNGSSRRPRQLNGAQYGPAADNNPIEQDAADEDGGYKHFCEHFRVNPGTRCSECNKCELYLAEDEEEIARRAGEKAEREWRLRQSLNTNPKTSTTPSTSPSTSTSTGSLWTPDSTQQQQQQQHLLNSVLHSAKATHGWRNHPWRYWLNEVWRDERWQWEVQAAADMIIEKVIVVNV</sequence>
<proteinExistence type="predicted"/>
<keyword evidence="9" id="KW-0472">Membrane</keyword>
<dbReference type="InterPro" id="IPR044066">
    <property type="entry name" value="TRIAD_supradom"/>
</dbReference>
<dbReference type="RefSeq" id="XP_046067076.1">
    <property type="nucleotide sequence ID" value="XM_046217358.1"/>
</dbReference>
<dbReference type="InterPro" id="IPR051628">
    <property type="entry name" value="LUBAC_E3_Ligases"/>
</dbReference>
<comment type="pathway">
    <text evidence="1">Protein modification; protein ubiquitination.</text>
</comment>
<dbReference type="PANTHER" id="PTHR22770">
    <property type="entry name" value="UBIQUITIN CONJUGATING ENZYME 7 INTERACTING PROTEIN-RELATED"/>
    <property type="match status" value="1"/>
</dbReference>
<keyword evidence="2" id="KW-0808">Transferase</keyword>
<keyword evidence="6" id="KW-0833">Ubl conjugation pathway</keyword>
<dbReference type="GO" id="GO:0016740">
    <property type="term" value="F:transferase activity"/>
    <property type="evidence" value="ECO:0007669"/>
    <property type="project" value="UniProtKB-KW"/>
</dbReference>